<evidence type="ECO:0000256" key="7">
    <source>
        <dbReference type="ARBA" id="ARBA00023136"/>
    </source>
</evidence>
<feature type="transmembrane region" description="Helical" evidence="10">
    <location>
        <begin position="122"/>
        <end position="140"/>
    </location>
</feature>
<organism evidence="13 14">
    <name type="scientific">Desulfallas thermosapovorans DSM 6562</name>
    <dbReference type="NCBI Taxonomy" id="1121431"/>
    <lineage>
        <taxon>Bacteria</taxon>
        <taxon>Bacillati</taxon>
        <taxon>Bacillota</taxon>
        <taxon>Clostridia</taxon>
        <taxon>Eubacteriales</taxon>
        <taxon>Desulfallaceae</taxon>
        <taxon>Desulfallas</taxon>
    </lineage>
</organism>
<keyword evidence="14" id="KW-1185">Reference proteome</keyword>
<keyword evidence="7 10" id="KW-0472">Membrane</keyword>
<feature type="transmembrane region" description="Helical" evidence="10">
    <location>
        <begin position="223"/>
        <end position="242"/>
    </location>
</feature>
<name>A0A5S4ZSC3_9FIRM</name>
<dbReference type="InterPro" id="IPR014032">
    <property type="entry name" value="Peptidase_A24A_bac"/>
</dbReference>
<evidence type="ECO:0000313" key="14">
    <source>
        <dbReference type="Proteomes" id="UP000323166"/>
    </source>
</evidence>
<dbReference type="GO" id="GO:0006465">
    <property type="term" value="P:signal peptide processing"/>
    <property type="evidence" value="ECO:0007669"/>
    <property type="project" value="TreeGrafter"/>
</dbReference>
<evidence type="ECO:0000259" key="12">
    <source>
        <dbReference type="Pfam" id="PF06750"/>
    </source>
</evidence>
<dbReference type="GO" id="GO:0008168">
    <property type="term" value="F:methyltransferase activity"/>
    <property type="evidence" value="ECO:0007669"/>
    <property type="project" value="UniProtKB-KW"/>
</dbReference>
<dbReference type="GO" id="GO:0005886">
    <property type="term" value="C:plasma membrane"/>
    <property type="evidence" value="ECO:0007669"/>
    <property type="project" value="UniProtKB-SubCell"/>
</dbReference>
<dbReference type="GO" id="GO:0004190">
    <property type="term" value="F:aspartic-type endopeptidase activity"/>
    <property type="evidence" value="ECO:0007669"/>
    <property type="project" value="UniProtKB-EC"/>
</dbReference>
<keyword evidence="4" id="KW-0997">Cell inner membrane</keyword>
<sequence length="251" mass="27126">MFLDDIIVFILGACIGSFLNVCIHRLPLGQSVVYNPSHCPGCGHRLKALDLVPLLSYILLRGRCRYCGTRIPARYPLVESTAAVFFGAVYQFWGWQWQSVSMWVFFAVLLAAALIDYRHKIIPDELIITGLVLGLPLVYLSGTGKLIDGLIGFLGAGVLFLIIALVSKGGMGGGDIKLSALMGLFLGWPDILVALFISFLVGGLSGIMLMALGQKGRKDAVPFGPYLALGGVVAAFGADWIIKWYWSISGL</sequence>
<keyword evidence="3" id="KW-1003">Cell membrane</keyword>
<keyword evidence="9" id="KW-0378">Hydrolase</keyword>
<dbReference type="GO" id="GO:0032259">
    <property type="term" value="P:methylation"/>
    <property type="evidence" value="ECO:0007669"/>
    <property type="project" value="UniProtKB-KW"/>
</dbReference>
<dbReference type="Pfam" id="PF06750">
    <property type="entry name" value="A24_N_bact"/>
    <property type="match status" value="1"/>
</dbReference>
<evidence type="ECO:0000259" key="11">
    <source>
        <dbReference type="Pfam" id="PF01478"/>
    </source>
</evidence>
<keyword evidence="9" id="KW-0489">Methyltransferase</keyword>
<dbReference type="InterPro" id="IPR010627">
    <property type="entry name" value="Prepilin_pept_A24_N"/>
</dbReference>
<dbReference type="Pfam" id="PF01478">
    <property type="entry name" value="Peptidase_A24"/>
    <property type="match status" value="1"/>
</dbReference>
<evidence type="ECO:0000256" key="3">
    <source>
        <dbReference type="ARBA" id="ARBA00022475"/>
    </source>
</evidence>
<comment type="caution">
    <text evidence="13">The sequence shown here is derived from an EMBL/GenBank/DDBJ whole genome shotgun (WGS) entry which is preliminary data.</text>
</comment>
<protein>
    <recommendedName>
        <fullName evidence="9">Prepilin leader peptidase/N-methyltransferase</fullName>
        <ecNumber evidence="9">2.1.1.-</ecNumber>
        <ecNumber evidence="9">3.4.23.43</ecNumber>
    </recommendedName>
</protein>
<evidence type="ECO:0000256" key="10">
    <source>
        <dbReference type="SAM" id="Phobius"/>
    </source>
</evidence>
<evidence type="ECO:0000256" key="4">
    <source>
        <dbReference type="ARBA" id="ARBA00022519"/>
    </source>
</evidence>
<evidence type="ECO:0000256" key="1">
    <source>
        <dbReference type="ARBA" id="ARBA00004429"/>
    </source>
</evidence>
<feature type="transmembrane region" description="Helical" evidence="10">
    <location>
        <begin position="99"/>
        <end position="115"/>
    </location>
</feature>
<dbReference type="AlphaFoldDB" id="A0A5S4ZSC3"/>
<gene>
    <name evidence="13" type="ORF">LX24_01612</name>
</gene>
<evidence type="ECO:0000256" key="2">
    <source>
        <dbReference type="ARBA" id="ARBA00005801"/>
    </source>
</evidence>
<dbReference type="PANTHER" id="PTHR30487">
    <property type="entry name" value="TYPE 4 PREPILIN-LIKE PROTEINS LEADER PEPTIDE-PROCESSING ENZYME"/>
    <property type="match status" value="1"/>
</dbReference>
<dbReference type="EC" id="2.1.1.-" evidence="9"/>
<dbReference type="Proteomes" id="UP000323166">
    <property type="component" value="Unassembled WGS sequence"/>
</dbReference>
<proteinExistence type="inferred from homology"/>
<feature type="domain" description="Prepilin type IV endopeptidase peptidase" evidence="11">
    <location>
        <begin position="103"/>
        <end position="206"/>
    </location>
</feature>
<dbReference type="EMBL" id="VNHM01000007">
    <property type="protein sequence ID" value="TYO95649.1"/>
    <property type="molecule type" value="Genomic_DNA"/>
</dbReference>
<keyword evidence="9" id="KW-0645">Protease</keyword>
<evidence type="ECO:0000256" key="9">
    <source>
        <dbReference type="RuleBase" id="RU003794"/>
    </source>
</evidence>
<comment type="catalytic activity">
    <reaction evidence="9">
        <text>Typically cleaves a -Gly-|-Phe- bond to release an N-terminal, basic peptide of 5-8 residues from type IV prepilin, and then N-methylates the new N-terminal amino group, the methyl donor being S-adenosyl-L-methionine.</text>
        <dbReference type="EC" id="3.4.23.43"/>
    </reaction>
</comment>
<dbReference type="Gene3D" id="1.20.120.1220">
    <property type="match status" value="1"/>
</dbReference>
<feature type="transmembrane region" description="Helical" evidence="10">
    <location>
        <begin position="146"/>
        <end position="166"/>
    </location>
</feature>
<evidence type="ECO:0000313" key="13">
    <source>
        <dbReference type="EMBL" id="TYO95649.1"/>
    </source>
</evidence>
<comment type="similarity">
    <text evidence="2 8">Belongs to the peptidase A24 family.</text>
</comment>
<feature type="transmembrane region" description="Helical" evidence="10">
    <location>
        <begin position="6"/>
        <end position="23"/>
    </location>
</feature>
<dbReference type="RefSeq" id="WP_166511616.1">
    <property type="nucleotide sequence ID" value="NZ_VNHM01000007.1"/>
</dbReference>
<evidence type="ECO:0000256" key="6">
    <source>
        <dbReference type="ARBA" id="ARBA00022989"/>
    </source>
</evidence>
<dbReference type="InterPro" id="IPR050882">
    <property type="entry name" value="Prepilin_peptidase/N-MTase"/>
</dbReference>
<dbReference type="InterPro" id="IPR000045">
    <property type="entry name" value="Prepilin_IV_endopep_pep"/>
</dbReference>
<keyword evidence="9" id="KW-0808">Transferase</keyword>
<feature type="transmembrane region" description="Helical" evidence="10">
    <location>
        <begin position="178"/>
        <end position="211"/>
    </location>
</feature>
<dbReference type="PRINTS" id="PR00864">
    <property type="entry name" value="PREPILNPTASE"/>
</dbReference>
<evidence type="ECO:0000256" key="8">
    <source>
        <dbReference type="RuleBase" id="RU003793"/>
    </source>
</evidence>
<keyword evidence="9" id="KW-0511">Multifunctional enzyme</keyword>
<evidence type="ECO:0000256" key="5">
    <source>
        <dbReference type="ARBA" id="ARBA00022692"/>
    </source>
</evidence>
<feature type="domain" description="Prepilin peptidase A24 N-terminal" evidence="12">
    <location>
        <begin position="10"/>
        <end position="90"/>
    </location>
</feature>
<comment type="subcellular location">
    <subcellularLocation>
        <location evidence="1">Cell inner membrane</location>
        <topology evidence="1">Multi-pass membrane protein</topology>
    </subcellularLocation>
    <subcellularLocation>
        <location evidence="9">Cell membrane</location>
        <topology evidence="9">Multi-pass membrane protein</topology>
    </subcellularLocation>
</comment>
<accession>A0A5S4ZSC3</accession>
<keyword evidence="5 9" id="KW-0812">Transmembrane</keyword>
<dbReference type="PANTHER" id="PTHR30487:SF0">
    <property type="entry name" value="PREPILIN LEADER PEPTIDASE_N-METHYLTRANSFERASE-RELATED"/>
    <property type="match status" value="1"/>
</dbReference>
<dbReference type="EC" id="3.4.23.43" evidence="9"/>
<keyword evidence="6 10" id="KW-1133">Transmembrane helix</keyword>
<comment type="function">
    <text evidence="9">Plays an essential role in type IV pili and type II pseudopili formation by proteolytically removing the leader sequence from substrate proteins and subsequently monomethylating the alpha-amino group of the newly exposed N-terminal phenylalanine.</text>
</comment>
<reference evidence="13 14" key="1">
    <citation type="submission" date="2019-07" db="EMBL/GenBank/DDBJ databases">
        <title>Genomic Encyclopedia of Type Strains, Phase I: the one thousand microbial genomes (KMG-I) project.</title>
        <authorList>
            <person name="Kyrpides N."/>
        </authorList>
    </citation>
    <scope>NUCLEOTIDE SEQUENCE [LARGE SCALE GENOMIC DNA]</scope>
    <source>
        <strain evidence="13 14">DSM 6562</strain>
    </source>
</reference>